<dbReference type="EMBL" id="BAABHX010000003">
    <property type="protein sequence ID" value="GAA5093934.1"/>
    <property type="molecule type" value="Genomic_DNA"/>
</dbReference>
<accession>A0ABP9MAV3</accession>
<proteinExistence type="predicted"/>
<organism evidence="2 3">
    <name type="scientific">Chryseobacterium ginsengisoli</name>
    <dbReference type="NCBI Taxonomy" id="363853"/>
    <lineage>
        <taxon>Bacteria</taxon>
        <taxon>Pseudomonadati</taxon>
        <taxon>Bacteroidota</taxon>
        <taxon>Flavobacteriia</taxon>
        <taxon>Flavobacteriales</taxon>
        <taxon>Weeksellaceae</taxon>
        <taxon>Chryseobacterium group</taxon>
        <taxon>Chryseobacterium</taxon>
    </lineage>
</organism>
<comment type="caution">
    <text evidence="2">The sequence shown here is derived from an EMBL/GenBank/DDBJ whole genome shotgun (WGS) entry which is preliminary data.</text>
</comment>
<sequence>MEVWKSGIKHDTKLIVFNDNIIYLGNPKDENINSSVYDIKNNILPDKMMSIPLSYIKKIEKRDKNIDIFYASKSSERIIISNDSLRNTIFDYFKNNISHLSYSQENISVIGSVKRSVIALIVILLVFFYTMTLALDIENGSDYEIQSYKSVFTIMYVIAKLGSVKVIMIFSVLILITATNIFFKAKSSVNDVLIKK</sequence>
<gene>
    <name evidence="2" type="ORF">GCM10023210_25130</name>
</gene>
<keyword evidence="1" id="KW-0812">Transmembrane</keyword>
<dbReference type="Proteomes" id="UP001500353">
    <property type="component" value="Unassembled WGS sequence"/>
</dbReference>
<reference evidence="3" key="1">
    <citation type="journal article" date="2019" name="Int. J. Syst. Evol. Microbiol.">
        <title>The Global Catalogue of Microorganisms (GCM) 10K type strain sequencing project: providing services to taxonomists for standard genome sequencing and annotation.</title>
        <authorList>
            <consortium name="The Broad Institute Genomics Platform"/>
            <consortium name="The Broad Institute Genome Sequencing Center for Infectious Disease"/>
            <person name="Wu L."/>
            <person name="Ma J."/>
        </authorList>
    </citation>
    <scope>NUCLEOTIDE SEQUENCE [LARGE SCALE GENOMIC DNA]</scope>
    <source>
        <strain evidence="3">JCM 18019</strain>
    </source>
</reference>
<evidence type="ECO:0000256" key="1">
    <source>
        <dbReference type="SAM" id="Phobius"/>
    </source>
</evidence>
<dbReference type="RefSeq" id="WP_345204414.1">
    <property type="nucleotide sequence ID" value="NZ_BAABHX010000003.1"/>
</dbReference>
<evidence type="ECO:0000313" key="2">
    <source>
        <dbReference type="EMBL" id="GAA5093934.1"/>
    </source>
</evidence>
<feature type="transmembrane region" description="Helical" evidence="1">
    <location>
        <begin position="154"/>
        <end position="176"/>
    </location>
</feature>
<keyword evidence="1" id="KW-1133">Transmembrane helix</keyword>
<feature type="transmembrane region" description="Helical" evidence="1">
    <location>
        <begin position="117"/>
        <end position="134"/>
    </location>
</feature>
<protein>
    <submittedName>
        <fullName evidence="2">Uncharacterized protein</fullName>
    </submittedName>
</protein>
<name>A0ABP9MAV3_9FLAO</name>
<keyword evidence="1" id="KW-0472">Membrane</keyword>
<evidence type="ECO:0000313" key="3">
    <source>
        <dbReference type="Proteomes" id="UP001500353"/>
    </source>
</evidence>
<keyword evidence="3" id="KW-1185">Reference proteome</keyword>